<gene>
    <name evidence="2" type="ORF">PCOR1329_LOCUS54923</name>
</gene>
<name>A0ABN9V884_9DINO</name>
<feature type="region of interest" description="Disordered" evidence="1">
    <location>
        <begin position="44"/>
        <end position="64"/>
    </location>
</feature>
<keyword evidence="3" id="KW-1185">Reference proteome</keyword>
<sequence length="216" mass="24089">MICSIADILASVTVALLSIEKAALYTSIHTTSLELGLRQVRETRPTSIQQPTPTPAVDTPPSKTIDGTIPGKTRNIMGPLPYTILKTVIARAASMGEHVRPRVPSFQAIFDHVTSRSKRANEEHKTHTIQAVNYSVNPTLGIHVRHLPVSLRSRDNRDTITMNAYQDPKRLKIPINILPFRHMYSQTFSQSITSQLRALRDLKFPDILLGLNVDLP</sequence>
<dbReference type="EMBL" id="CAUYUJ010016724">
    <property type="protein sequence ID" value="CAK0868180.1"/>
    <property type="molecule type" value="Genomic_DNA"/>
</dbReference>
<proteinExistence type="predicted"/>
<evidence type="ECO:0000313" key="2">
    <source>
        <dbReference type="EMBL" id="CAK0868180.1"/>
    </source>
</evidence>
<evidence type="ECO:0000313" key="3">
    <source>
        <dbReference type="Proteomes" id="UP001189429"/>
    </source>
</evidence>
<dbReference type="Proteomes" id="UP001189429">
    <property type="component" value="Unassembled WGS sequence"/>
</dbReference>
<reference evidence="2" key="1">
    <citation type="submission" date="2023-10" db="EMBL/GenBank/DDBJ databases">
        <authorList>
            <person name="Chen Y."/>
            <person name="Shah S."/>
            <person name="Dougan E. K."/>
            <person name="Thang M."/>
            <person name="Chan C."/>
        </authorList>
    </citation>
    <scope>NUCLEOTIDE SEQUENCE [LARGE SCALE GENOMIC DNA]</scope>
</reference>
<organism evidence="2 3">
    <name type="scientific">Prorocentrum cordatum</name>
    <dbReference type="NCBI Taxonomy" id="2364126"/>
    <lineage>
        <taxon>Eukaryota</taxon>
        <taxon>Sar</taxon>
        <taxon>Alveolata</taxon>
        <taxon>Dinophyceae</taxon>
        <taxon>Prorocentrales</taxon>
        <taxon>Prorocentraceae</taxon>
        <taxon>Prorocentrum</taxon>
    </lineage>
</organism>
<evidence type="ECO:0000256" key="1">
    <source>
        <dbReference type="SAM" id="MobiDB-lite"/>
    </source>
</evidence>
<accession>A0ABN9V884</accession>
<comment type="caution">
    <text evidence="2">The sequence shown here is derived from an EMBL/GenBank/DDBJ whole genome shotgun (WGS) entry which is preliminary data.</text>
</comment>
<protein>
    <submittedName>
        <fullName evidence="2">Uncharacterized protein</fullName>
    </submittedName>
</protein>